<feature type="compositionally biased region" description="Basic and acidic residues" evidence="2">
    <location>
        <begin position="1"/>
        <end position="10"/>
    </location>
</feature>
<organism evidence="3 4">
    <name type="scientific">Paenibacillus foliorum</name>
    <dbReference type="NCBI Taxonomy" id="2654974"/>
    <lineage>
        <taxon>Bacteria</taxon>
        <taxon>Bacillati</taxon>
        <taxon>Bacillota</taxon>
        <taxon>Bacilli</taxon>
        <taxon>Bacillales</taxon>
        <taxon>Paenibacillaceae</taxon>
        <taxon>Paenibacillus</taxon>
    </lineage>
</organism>
<reference evidence="3" key="1">
    <citation type="submission" date="2019-10" db="EMBL/GenBank/DDBJ databases">
        <title>Description of Paenibacillus glebae sp. nov.</title>
        <authorList>
            <person name="Carlier A."/>
            <person name="Qi S."/>
        </authorList>
    </citation>
    <scope>NUCLEOTIDE SEQUENCE</scope>
    <source>
        <strain evidence="3">LMG 31456</strain>
    </source>
</reference>
<feature type="coiled-coil region" evidence="1">
    <location>
        <begin position="45"/>
        <end position="79"/>
    </location>
</feature>
<dbReference type="Proteomes" id="UP000641588">
    <property type="component" value="Unassembled WGS sequence"/>
</dbReference>
<evidence type="ECO:0000256" key="2">
    <source>
        <dbReference type="SAM" id="MobiDB-lite"/>
    </source>
</evidence>
<name>A0A972GRN4_9BACL</name>
<feature type="region of interest" description="Disordered" evidence="2">
    <location>
        <begin position="1"/>
        <end position="42"/>
    </location>
</feature>
<evidence type="ECO:0000256" key="1">
    <source>
        <dbReference type="SAM" id="Coils"/>
    </source>
</evidence>
<keyword evidence="1" id="KW-0175">Coiled coil</keyword>
<proteinExistence type="predicted"/>
<gene>
    <name evidence="3" type="ORF">GC093_20050</name>
</gene>
<evidence type="ECO:0000313" key="3">
    <source>
        <dbReference type="EMBL" id="NOU95502.1"/>
    </source>
</evidence>
<dbReference type="RefSeq" id="WP_171653691.1">
    <property type="nucleotide sequence ID" value="NZ_WHOD01000070.1"/>
</dbReference>
<dbReference type="EMBL" id="WHOD01000070">
    <property type="protein sequence ID" value="NOU95502.1"/>
    <property type="molecule type" value="Genomic_DNA"/>
</dbReference>
<comment type="caution">
    <text evidence="3">The sequence shown here is derived from an EMBL/GenBank/DDBJ whole genome shotgun (WGS) entry which is preliminary data.</text>
</comment>
<dbReference type="AlphaFoldDB" id="A0A972GRN4"/>
<accession>A0A972GRN4</accession>
<keyword evidence="4" id="KW-1185">Reference proteome</keyword>
<protein>
    <submittedName>
        <fullName evidence="3">Uncharacterized protein</fullName>
    </submittedName>
</protein>
<sequence>MQEVIRKEELMLQISSDSHKPKKPDREQLEQSKNPDPPKNPKLTMKLLHELIKELQQENANLYQHINELEQQLNQFIQTQGAVAAAAEMSNLTDTVNRGGMEATPYPAIPKSILISRSERHPTPKRKSLGDLWDLLFRPSPQRHNRI</sequence>
<evidence type="ECO:0000313" key="4">
    <source>
        <dbReference type="Proteomes" id="UP000641588"/>
    </source>
</evidence>